<sequence>MATDQLMTVYVTGMLSDVAYHMAELCAEDLCRKFPDVFAPPKCLRLLEFQWNLFLEKKRRELRGDMWKFSESTLVYVDDQLIGGPKEFIEWAEEEHGYENFRPVALYTTIAEQEYKNFLNHKHHDYVYMDINIGGVPTGRLVIELFSHVVPRTCNNFRALCTGERGESKETEFKLCYEGSMFHRVVKNGWIQGGDIWLKKGDGGESVYGTVFEDENFAVPHNKRGIVGMANKGRHTNGSQFYITLQECNWMNSKYVAFGQMLEGTKTLNAMEEQATINDRPLKEITVSACGVLKFEF</sequence>
<feature type="domain" description="PPIase cyclophilin-type" evidence="2">
    <location>
        <begin position="128"/>
        <end position="292"/>
    </location>
</feature>
<dbReference type="GO" id="GO:0003755">
    <property type="term" value="F:peptidyl-prolyl cis-trans isomerase activity"/>
    <property type="evidence" value="ECO:0007669"/>
    <property type="project" value="UniProtKB-UniRule"/>
</dbReference>
<dbReference type="Pfam" id="PF00160">
    <property type="entry name" value="Pro_isomerase"/>
    <property type="match status" value="1"/>
</dbReference>
<comment type="caution">
    <text evidence="3">The sequence shown here is derived from an EMBL/GenBank/DDBJ whole genome shotgun (WGS) entry which is preliminary data.</text>
</comment>
<comment type="catalytic activity">
    <reaction evidence="1">
        <text>[protein]-peptidylproline (omega=180) = [protein]-peptidylproline (omega=0)</text>
        <dbReference type="Rhea" id="RHEA:16237"/>
        <dbReference type="Rhea" id="RHEA-COMP:10747"/>
        <dbReference type="Rhea" id="RHEA-COMP:10748"/>
        <dbReference type="ChEBI" id="CHEBI:83833"/>
        <dbReference type="ChEBI" id="CHEBI:83834"/>
        <dbReference type="EC" id="5.2.1.8"/>
    </reaction>
</comment>
<dbReference type="SUPFAM" id="SSF50891">
    <property type="entry name" value="Cyclophilin-like"/>
    <property type="match status" value="1"/>
</dbReference>
<evidence type="ECO:0000313" key="3">
    <source>
        <dbReference type="EMBL" id="KAK2188769.1"/>
    </source>
</evidence>
<dbReference type="PANTHER" id="PTHR11071:SF561">
    <property type="entry name" value="PEPTIDYL-PROLYL CIS-TRANS ISOMERASE D-RELATED"/>
    <property type="match status" value="1"/>
</dbReference>
<accession>A0AAD9P660</accession>
<protein>
    <recommendedName>
        <fullName evidence="1">Peptidyl-prolyl cis-trans isomerase</fullName>
        <shortName evidence="1">PPIase</shortName>
        <ecNumber evidence="1">5.2.1.8</ecNumber>
    </recommendedName>
</protein>
<dbReference type="PROSITE" id="PS50072">
    <property type="entry name" value="CSA_PPIASE_2"/>
    <property type="match status" value="1"/>
</dbReference>
<evidence type="ECO:0000313" key="4">
    <source>
        <dbReference type="Proteomes" id="UP001209878"/>
    </source>
</evidence>
<evidence type="ECO:0000256" key="1">
    <source>
        <dbReference type="RuleBase" id="RU363019"/>
    </source>
</evidence>
<dbReference type="PANTHER" id="PTHR11071">
    <property type="entry name" value="PEPTIDYL-PROLYL CIS-TRANS ISOMERASE"/>
    <property type="match status" value="1"/>
</dbReference>
<dbReference type="EC" id="5.2.1.8" evidence="1"/>
<evidence type="ECO:0000259" key="2">
    <source>
        <dbReference type="PROSITE" id="PS50072"/>
    </source>
</evidence>
<dbReference type="AlphaFoldDB" id="A0AAD9P660"/>
<comment type="similarity">
    <text evidence="1">Belongs to the cyclophilin-type PPIase family.</text>
</comment>
<comment type="function">
    <text evidence="1">PPIases accelerate the folding of proteins. It catalyzes the cis-trans isomerization of proline imidic peptide bonds in oligopeptides.</text>
</comment>
<gene>
    <name evidence="3" type="ORF">NP493_123g06050</name>
</gene>
<dbReference type="InterPro" id="IPR029000">
    <property type="entry name" value="Cyclophilin-like_dom_sf"/>
</dbReference>
<reference evidence="3" key="1">
    <citation type="journal article" date="2023" name="Mol. Biol. Evol.">
        <title>Third-Generation Sequencing Reveals the Adaptive Role of the Epigenome in Three Deep-Sea Polychaetes.</title>
        <authorList>
            <person name="Perez M."/>
            <person name="Aroh O."/>
            <person name="Sun Y."/>
            <person name="Lan Y."/>
            <person name="Juniper S.K."/>
            <person name="Young C.R."/>
            <person name="Angers B."/>
            <person name="Qian P.Y."/>
        </authorList>
    </citation>
    <scope>NUCLEOTIDE SEQUENCE</scope>
    <source>
        <strain evidence="3">R07B-5</strain>
    </source>
</reference>
<dbReference type="GO" id="GO:0005737">
    <property type="term" value="C:cytoplasm"/>
    <property type="evidence" value="ECO:0007669"/>
    <property type="project" value="TreeGrafter"/>
</dbReference>
<dbReference type="Gene3D" id="2.40.100.10">
    <property type="entry name" value="Cyclophilin-like"/>
    <property type="match status" value="1"/>
</dbReference>
<keyword evidence="4" id="KW-1185">Reference proteome</keyword>
<keyword evidence="1" id="KW-0413">Isomerase</keyword>
<dbReference type="Proteomes" id="UP001209878">
    <property type="component" value="Unassembled WGS sequence"/>
</dbReference>
<dbReference type="FunFam" id="2.40.100.10:FF:000048">
    <property type="entry name" value="Peptidyl-prolyl cis-trans isomerase"/>
    <property type="match status" value="1"/>
</dbReference>
<organism evidence="3 4">
    <name type="scientific">Ridgeia piscesae</name>
    <name type="common">Tubeworm</name>
    <dbReference type="NCBI Taxonomy" id="27915"/>
    <lineage>
        <taxon>Eukaryota</taxon>
        <taxon>Metazoa</taxon>
        <taxon>Spiralia</taxon>
        <taxon>Lophotrochozoa</taxon>
        <taxon>Annelida</taxon>
        <taxon>Polychaeta</taxon>
        <taxon>Sedentaria</taxon>
        <taxon>Canalipalpata</taxon>
        <taxon>Sabellida</taxon>
        <taxon>Siboglinidae</taxon>
        <taxon>Ridgeia</taxon>
    </lineage>
</organism>
<keyword evidence="1" id="KW-0697">Rotamase</keyword>
<proteinExistence type="inferred from homology"/>
<name>A0AAD9P660_RIDPI</name>
<dbReference type="InterPro" id="IPR002130">
    <property type="entry name" value="Cyclophilin-type_PPIase_dom"/>
</dbReference>
<dbReference type="PRINTS" id="PR00153">
    <property type="entry name" value="CSAPPISMRASE"/>
</dbReference>
<dbReference type="EMBL" id="JAODUO010000123">
    <property type="protein sequence ID" value="KAK2188769.1"/>
    <property type="molecule type" value="Genomic_DNA"/>
</dbReference>